<dbReference type="Gene3D" id="1.10.443.10">
    <property type="entry name" value="Intergrase catalytic core"/>
    <property type="match status" value="1"/>
</dbReference>
<protein>
    <submittedName>
        <fullName evidence="2">Uncharacterized protein</fullName>
    </submittedName>
</protein>
<evidence type="ECO:0000256" key="1">
    <source>
        <dbReference type="ARBA" id="ARBA00023172"/>
    </source>
</evidence>
<proteinExistence type="predicted"/>
<evidence type="ECO:0000313" key="2">
    <source>
        <dbReference type="EMBL" id="KKL18132.1"/>
    </source>
</evidence>
<comment type="caution">
    <text evidence="2">The sequence shown here is derived from an EMBL/GenBank/DDBJ whole genome shotgun (WGS) entry which is preliminary data.</text>
</comment>
<sequence>VMVHPFGISITQIFNTLVARLKNWIQEQARLYFEKTGAEKFKLHNFRGTAMSRARMAGVTEDDAAIAFGCSSQTMREHYLALDEELVADNVFELIQ</sequence>
<dbReference type="GO" id="GO:0015074">
    <property type="term" value="P:DNA integration"/>
    <property type="evidence" value="ECO:0007669"/>
    <property type="project" value="InterPro"/>
</dbReference>
<dbReference type="GO" id="GO:0003677">
    <property type="term" value="F:DNA binding"/>
    <property type="evidence" value="ECO:0007669"/>
    <property type="project" value="InterPro"/>
</dbReference>
<gene>
    <name evidence="2" type="ORF">LCGC14_2478560</name>
</gene>
<organism evidence="2">
    <name type="scientific">marine sediment metagenome</name>
    <dbReference type="NCBI Taxonomy" id="412755"/>
    <lineage>
        <taxon>unclassified sequences</taxon>
        <taxon>metagenomes</taxon>
        <taxon>ecological metagenomes</taxon>
    </lineage>
</organism>
<keyword evidence="1" id="KW-0233">DNA recombination</keyword>
<reference evidence="2" key="1">
    <citation type="journal article" date="2015" name="Nature">
        <title>Complex archaea that bridge the gap between prokaryotes and eukaryotes.</title>
        <authorList>
            <person name="Spang A."/>
            <person name="Saw J.H."/>
            <person name="Jorgensen S.L."/>
            <person name="Zaremba-Niedzwiedzka K."/>
            <person name="Martijn J."/>
            <person name="Lind A.E."/>
            <person name="van Eijk R."/>
            <person name="Schleper C."/>
            <person name="Guy L."/>
            <person name="Ettema T.J."/>
        </authorList>
    </citation>
    <scope>NUCLEOTIDE SEQUENCE</scope>
</reference>
<dbReference type="EMBL" id="LAZR01038988">
    <property type="protein sequence ID" value="KKL18132.1"/>
    <property type="molecule type" value="Genomic_DNA"/>
</dbReference>
<dbReference type="AlphaFoldDB" id="A0A0F9BW27"/>
<dbReference type="GO" id="GO:0006310">
    <property type="term" value="P:DNA recombination"/>
    <property type="evidence" value="ECO:0007669"/>
    <property type="project" value="UniProtKB-KW"/>
</dbReference>
<dbReference type="InterPro" id="IPR013762">
    <property type="entry name" value="Integrase-like_cat_sf"/>
</dbReference>
<feature type="non-terminal residue" evidence="2">
    <location>
        <position position="1"/>
    </location>
</feature>
<accession>A0A0F9BW27</accession>
<name>A0A0F9BW27_9ZZZZ</name>
<dbReference type="InterPro" id="IPR011010">
    <property type="entry name" value="DNA_brk_join_enz"/>
</dbReference>
<dbReference type="SUPFAM" id="SSF56349">
    <property type="entry name" value="DNA breaking-rejoining enzymes"/>
    <property type="match status" value="1"/>
</dbReference>